<evidence type="ECO:0000313" key="3">
    <source>
        <dbReference type="WBParaSite" id="TCNE_0000847101-mRNA-1"/>
    </source>
</evidence>
<dbReference type="AlphaFoldDB" id="A0A183UJ01"/>
<sequence length="78" mass="8580">MRRVITRVREGSSVEVVVVVEVDTTEIALLATDDVTIGEDGVRDIKLLGVDDGCLKLERKFGCHLEWTDGNVDGCRCC</sequence>
<proteinExistence type="predicted"/>
<accession>A0A183UJ01</accession>
<keyword evidence="2" id="KW-1185">Reference proteome</keyword>
<gene>
    <name evidence="1" type="ORF">TCNE_LOCUS8471</name>
</gene>
<reference evidence="3" key="1">
    <citation type="submission" date="2016-06" db="UniProtKB">
        <authorList>
            <consortium name="WormBaseParasite"/>
        </authorList>
    </citation>
    <scope>IDENTIFICATION</scope>
</reference>
<organism evidence="2 3">
    <name type="scientific">Toxocara canis</name>
    <name type="common">Canine roundworm</name>
    <dbReference type="NCBI Taxonomy" id="6265"/>
    <lineage>
        <taxon>Eukaryota</taxon>
        <taxon>Metazoa</taxon>
        <taxon>Ecdysozoa</taxon>
        <taxon>Nematoda</taxon>
        <taxon>Chromadorea</taxon>
        <taxon>Rhabditida</taxon>
        <taxon>Spirurina</taxon>
        <taxon>Ascaridomorpha</taxon>
        <taxon>Ascaridoidea</taxon>
        <taxon>Toxocaridae</taxon>
        <taxon>Toxocara</taxon>
    </lineage>
</organism>
<dbReference type="WBParaSite" id="TCNE_0000847101-mRNA-1">
    <property type="protein sequence ID" value="TCNE_0000847101-mRNA-1"/>
    <property type="gene ID" value="TCNE_0000847101"/>
</dbReference>
<name>A0A183UJ01_TOXCA</name>
<dbReference type="Proteomes" id="UP000050794">
    <property type="component" value="Unassembled WGS sequence"/>
</dbReference>
<evidence type="ECO:0000313" key="2">
    <source>
        <dbReference type="Proteomes" id="UP000050794"/>
    </source>
</evidence>
<protein>
    <submittedName>
        <fullName evidence="1 3">Uncharacterized protein</fullName>
    </submittedName>
</protein>
<dbReference type="EMBL" id="UYWY01019917">
    <property type="protein sequence ID" value="VDM39792.1"/>
    <property type="molecule type" value="Genomic_DNA"/>
</dbReference>
<reference evidence="1 2" key="2">
    <citation type="submission" date="2018-11" db="EMBL/GenBank/DDBJ databases">
        <authorList>
            <consortium name="Pathogen Informatics"/>
        </authorList>
    </citation>
    <scope>NUCLEOTIDE SEQUENCE [LARGE SCALE GENOMIC DNA]</scope>
</reference>
<evidence type="ECO:0000313" key="1">
    <source>
        <dbReference type="EMBL" id="VDM39792.1"/>
    </source>
</evidence>